<dbReference type="PROSITE" id="PS00052">
    <property type="entry name" value="RIBOSOMAL_S7"/>
    <property type="match status" value="1"/>
</dbReference>
<dbReference type="InterPro" id="IPR036823">
    <property type="entry name" value="Ribosomal_uS7_dom_sf"/>
</dbReference>
<dbReference type="InParanoid" id="G0QXF2"/>
<comment type="similarity">
    <text evidence="1 4">Belongs to the universal ribosomal protein uS7 family.</text>
</comment>
<reference evidence="6 7" key="1">
    <citation type="submission" date="2011-07" db="EMBL/GenBank/DDBJ databases">
        <authorList>
            <person name="Coyne R."/>
            <person name="Brami D."/>
            <person name="Johnson J."/>
            <person name="Hostetler J."/>
            <person name="Hannick L."/>
            <person name="Clark T."/>
            <person name="Cassidy-Hanley D."/>
            <person name="Inman J."/>
        </authorList>
    </citation>
    <scope>NUCLEOTIDE SEQUENCE [LARGE SCALE GENOMIC DNA]</scope>
    <source>
        <strain evidence="6 7">G5</strain>
    </source>
</reference>
<evidence type="ECO:0000313" key="6">
    <source>
        <dbReference type="EMBL" id="EGR30101.1"/>
    </source>
</evidence>
<proteinExistence type="inferred from homology"/>
<keyword evidence="7" id="KW-1185">Reference proteome</keyword>
<dbReference type="OrthoDB" id="292621at2759"/>
<evidence type="ECO:0000313" key="7">
    <source>
        <dbReference type="Proteomes" id="UP000008983"/>
    </source>
</evidence>
<dbReference type="InterPro" id="IPR000235">
    <property type="entry name" value="Ribosomal_uS7"/>
</dbReference>
<dbReference type="RefSeq" id="XP_004031337.1">
    <property type="nucleotide sequence ID" value="XM_004031289.1"/>
</dbReference>
<evidence type="ECO:0000256" key="1">
    <source>
        <dbReference type="ARBA" id="ARBA00007151"/>
    </source>
</evidence>
<dbReference type="PIRSF" id="PIRSF002122">
    <property type="entry name" value="RPS7p_RPS7a_RPS5e_RPS7o"/>
    <property type="match status" value="1"/>
</dbReference>
<keyword evidence="3 4" id="KW-0687">Ribonucleoprotein</keyword>
<dbReference type="NCBIfam" id="TIGR01028">
    <property type="entry name" value="uS7_euk_arch"/>
    <property type="match status" value="1"/>
</dbReference>
<keyword evidence="2 4" id="KW-0689">Ribosomal protein</keyword>
<feature type="non-terminal residue" evidence="6">
    <location>
        <position position="1"/>
    </location>
</feature>
<dbReference type="SUPFAM" id="SSF47973">
    <property type="entry name" value="Ribosomal protein S7"/>
    <property type="match status" value="1"/>
</dbReference>
<dbReference type="GO" id="GO:0003723">
    <property type="term" value="F:RNA binding"/>
    <property type="evidence" value="ECO:0007669"/>
    <property type="project" value="InterPro"/>
</dbReference>
<dbReference type="eggNOG" id="KOG3291">
    <property type="taxonomic scope" value="Eukaryota"/>
</dbReference>
<name>G0QXF2_ICHMU</name>
<dbReference type="AlphaFoldDB" id="G0QXF2"/>
<dbReference type="Pfam" id="PF00177">
    <property type="entry name" value="Ribosomal_S7"/>
    <property type="match status" value="1"/>
</dbReference>
<organism evidence="6 7">
    <name type="scientific">Ichthyophthirius multifiliis</name>
    <name type="common">White spot disease agent</name>
    <name type="synonym">Ich</name>
    <dbReference type="NCBI Taxonomy" id="5932"/>
    <lineage>
        <taxon>Eukaryota</taxon>
        <taxon>Sar</taxon>
        <taxon>Alveolata</taxon>
        <taxon>Ciliophora</taxon>
        <taxon>Intramacronucleata</taxon>
        <taxon>Oligohymenophorea</taxon>
        <taxon>Hymenostomatida</taxon>
        <taxon>Ophryoglenina</taxon>
        <taxon>Ichthyophthirius</taxon>
    </lineage>
</organism>
<evidence type="ECO:0000259" key="5">
    <source>
        <dbReference type="Pfam" id="PF00177"/>
    </source>
</evidence>
<evidence type="ECO:0000256" key="3">
    <source>
        <dbReference type="ARBA" id="ARBA00023274"/>
    </source>
</evidence>
<dbReference type="InterPro" id="IPR005716">
    <property type="entry name" value="Ribosomal_uS7_euk/arc"/>
</dbReference>
<dbReference type="GO" id="GO:0003735">
    <property type="term" value="F:structural constituent of ribosome"/>
    <property type="evidence" value="ECO:0007669"/>
    <property type="project" value="InterPro"/>
</dbReference>
<evidence type="ECO:0000256" key="2">
    <source>
        <dbReference type="ARBA" id="ARBA00022980"/>
    </source>
</evidence>
<dbReference type="InterPro" id="IPR020606">
    <property type="entry name" value="Ribosomal_uS7_CS"/>
</dbReference>
<dbReference type="Gene3D" id="1.10.455.10">
    <property type="entry name" value="Ribosomal protein S7 domain"/>
    <property type="match status" value="1"/>
</dbReference>
<dbReference type="OMA" id="KMNIVER"/>
<dbReference type="FunCoup" id="G0QXF2">
    <property type="interactions" value="387"/>
</dbReference>
<accession>G0QXF2</accession>
<gene>
    <name evidence="6" type="ORF">IMG5_142270</name>
</gene>
<dbReference type="NCBIfam" id="NF003106">
    <property type="entry name" value="PRK04027.1"/>
    <property type="match status" value="1"/>
</dbReference>
<protein>
    <recommendedName>
        <fullName evidence="5">Small ribosomal subunit protein uS7 domain-containing protein</fullName>
    </recommendedName>
</protein>
<dbReference type="CDD" id="cd14867">
    <property type="entry name" value="uS7_Eukaryote"/>
    <property type="match status" value="1"/>
</dbReference>
<dbReference type="GeneID" id="14906215"/>
<dbReference type="PANTHER" id="PTHR11205">
    <property type="entry name" value="RIBOSOMAL PROTEIN S7"/>
    <property type="match status" value="1"/>
</dbReference>
<dbReference type="GO" id="GO:0006412">
    <property type="term" value="P:translation"/>
    <property type="evidence" value="ECO:0007669"/>
    <property type="project" value="InterPro"/>
</dbReference>
<dbReference type="Proteomes" id="UP000008983">
    <property type="component" value="Unassembled WGS sequence"/>
</dbReference>
<sequence length="209" mass="23564">LNINIKNIKMSEQKGFATKPKLFGKWDYEDVKINDPCFQNYIACTTTKSQVFVPHTAGRYQVKKFRKATCPIVERLIGTLMFHGRNAGKKALCIKIVKNAFEIIHILTGRNPLDVFVKAVQNAGPREDSTRIGTAGVVRKQAVDVSPLRRINLAIYFIIKGSRESAFKSIKSIAETLADEIINAEKNNTQNSWSIRKKDEIEKVAKGNR</sequence>
<feature type="domain" description="Small ribosomal subunit protein uS7" evidence="5">
    <location>
        <begin position="47"/>
        <end position="209"/>
    </location>
</feature>
<evidence type="ECO:0000256" key="4">
    <source>
        <dbReference type="RuleBase" id="RU003619"/>
    </source>
</evidence>
<dbReference type="GO" id="GO:0015935">
    <property type="term" value="C:small ribosomal subunit"/>
    <property type="evidence" value="ECO:0007669"/>
    <property type="project" value="InterPro"/>
</dbReference>
<dbReference type="STRING" id="857967.G0QXF2"/>
<dbReference type="InterPro" id="IPR023798">
    <property type="entry name" value="Ribosomal_uS7_dom"/>
</dbReference>
<dbReference type="EMBL" id="GL984069">
    <property type="protein sequence ID" value="EGR30101.1"/>
    <property type="molecule type" value="Genomic_DNA"/>
</dbReference>